<dbReference type="Proteomes" id="UP000779508">
    <property type="component" value="Unassembled WGS sequence"/>
</dbReference>
<protein>
    <submittedName>
        <fullName evidence="2">GNAT family N-acetyltransferase</fullName>
    </submittedName>
</protein>
<reference evidence="2 3" key="1">
    <citation type="submission" date="2021-06" db="EMBL/GenBank/DDBJ databases">
        <authorList>
            <person name="Sun Q."/>
            <person name="Li D."/>
        </authorList>
    </citation>
    <scope>NUCLEOTIDE SEQUENCE [LARGE SCALE GENOMIC DNA]</scope>
    <source>
        <strain evidence="2 3">MSJ-5</strain>
    </source>
</reference>
<organism evidence="2 3">
    <name type="scientific">Alkaliphilus flagellatus</name>
    <dbReference type="NCBI Taxonomy" id="2841507"/>
    <lineage>
        <taxon>Bacteria</taxon>
        <taxon>Bacillati</taxon>
        <taxon>Bacillota</taxon>
        <taxon>Clostridia</taxon>
        <taxon>Peptostreptococcales</taxon>
        <taxon>Natronincolaceae</taxon>
        <taxon>Alkaliphilus</taxon>
    </lineage>
</organism>
<accession>A0ABS6G3L0</accession>
<name>A0ABS6G3L0_9FIRM</name>
<dbReference type="Pfam" id="PF00583">
    <property type="entry name" value="Acetyltransf_1"/>
    <property type="match status" value="1"/>
</dbReference>
<proteinExistence type="predicted"/>
<dbReference type="PROSITE" id="PS51186">
    <property type="entry name" value="GNAT"/>
    <property type="match status" value="1"/>
</dbReference>
<dbReference type="RefSeq" id="WP_216416855.1">
    <property type="nucleotide sequence ID" value="NZ_JAHLQK010000003.1"/>
</dbReference>
<gene>
    <name evidence="2" type="ORF">KQI88_09915</name>
</gene>
<dbReference type="InterPro" id="IPR000182">
    <property type="entry name" value="GNAT_dom"/>
</dbReference>
<evidence type="ECO:0000313" key="2">
    <source>
        <dbReference type="EMBL" id="MBU5676736.1"/>
    </source>
</evidence>
<dbReference type="EMBL" id="JAHLQK010000003">
    <property type="protein sequence ID" value="MBU5676736.1"/>
    <property type="molecule type" value="Genomic_DNA"/>
</dbReference>
<evidence type="ECO:0000259" key="1">
    <source>
        <dbReference type="PROSITE" id="PS51186"/>
    </source>
</evidence>
<feature type="domain" description="N-acetyltransferase" evidence="1">
    <location>
        <begin position="1"/>
        <end position="166"/>
    </location>
</feature>
<evidence type="ECO:0000313" key="3">
    <source>
        <dbReference type="Proteomes" id="UP000779508"/>
    </source>
</evidence>
<comment type="caution">
    <text evidence="2">The sequence shown here is derived from an EMBL/GenBank/DDBJ whole genome shotgun (WGS) entry which is preliminary data.</text>
</comment>
<sequence length="174" mass="20804">MIIREMVADDIDNIKRLDYSFKSNKYYKVSKEELSYKLEIKELGESHEEKYSIKLMDEKGKYTKTFLIEENERIFGYIEMLYTQHNNLLQIINLWVEEDVRQRNIGRKLVKSAKGFARFNKARGIIVQVENYNYPAIKFFIKEGFYICGLNEAAYDNKGLLEDRVEIHLLFDFK</sequence>
<dbReference type="CDD" id="cd04301">
    <property type="entry name" value="NAT_SF"/>
    <property type="match status" value="1"/>
</dbReference>
<keyword evidence="3" id="KW-1185">Reference proteome</keyword>